<organism evidence="3 4">
    <name type="scientific">Aldrovandia affinis</name>
    <dbReference type="NCBI Taxonomy" id="143900"/>
    <lineage>
        <taxon>Eukaryota</taxon>
        <taxon>Metazoa</taxon>
        <taxon>Chordata</taxon>
        <taxon>Craniata</taxon>
        <taxon>Vertebrata</taxon>
        <taxon>Euteleostomi</taxon>
        <taxon>Actinopterygii</taxon>
        <taxon>Neopterygii</taxon>
        <taxon>Teleostei</taxon>
        <taxon>Notacanthiformes</taxon>
        <taxon>Halosauridae</taxon>
        <taxon>Aldrovandia</taxon>
    </lineage>
</organism>
<reference evidence="3" key="1">
    <citation type="journal article" date="2023" name="Science">
        <title>Genome structures resolve the early diversification of teleost fishes.</title>
        <authorList>
            <person name="Parey E."/>
            <person name="Louis A."/>
            <person name="Montfort J."/>
            <person name="Bouchez O."/>
            <person name="Roques C."/>
            <person name="Iampietro C."/>
            <person name="Lluch J."/>
            <person name="Castinel A."/>
            <person name="Donnadieu C."/>
            <person name="Desvignes T."/>
            <person name="Floi Bucao C."/>
            <person name="Jouanno E."/>
            <person name="Wen M."/>
            <person name="Mejri S."/>
            <person name="Dirks R."/>
            <person name="Jansen H."/>
            <person name="Henkel C."/>
            <person name="Chen W.J."/>
            <person name="Zahm M."/>
            <person name="Cabau C."/>
            <person name="Klopp C."/>
            <person name="Thompson A.W."/>
            <person name="Robinson-Rechavi M."/>
            <person name="Braasch I."/>
            <person name="Lecointre G."/>
            <person name="Bobe J."/>
            <person name="Postlethwait J.H."/>
            <person name="Berthelot C."/>
            <person name="Roest Crollius H."/>
            <person name="Guiguen Y."/>
        </authorList>
    </citation>
    <scope>NUCLEOTIDE SEQUENCE</scope>
    <source>
        <strain evidence="3">NC1722</strain>
    </source>
</reference>
<feature type="compositionally biased region" description="Basic residues" evidence="1">
    <location>
        <begin position="110"/>
        <end position="120"/>
    </location>
</feature>
<name>A0AAD7RU84_9TELE</name>
<evidence type="ECO:0000259" key="2">
    <source>
        <dbReference type="SMART" id="SM01334"/>
    </source>
</evidence>
<evidence type="ECO:0000256" key="1">
    <source>
        <dbReference type="SAM" id="MobiDB-lite"/>
    </source>
</evidence>
<evidence type="ECO:0000313" key="4">
    <source>
        <dbReference type="Proteomes" id="UP001221898"/>
    </source>
</evidence>
<feature type="region of interest" description="Disordered" evidence="1">
    <location>
        <begin position="67"/>
        <end position="235"/>
    </location>
</feature>
<dbReference type="Proteomes" id="UP001221898">
    <property type="component" value="Unassembled WGS sequence"/>
</dbReference>
<dbReference type="SMART" id="SM01334">
    <property type="entry name" value="DUF3454"/>
    <property type="match status" value="1"/>
</dbReference>
<proteinExistence type="predicted"/>
<accession>A0AAD7RU84</accession>
<feature type="compositionally biased region" description="Low complexity" evidence="1">
    <location>
        <begin position="71"/>
        <end position="81"/>
    </location>
</feature>
<protein>
    <recommendedName>
        <fullName evidence="2">Notch C-terminal domain-containing protein</fullName>
    </recommendedName>
</protein>
<feature type="compositionally biased region" description="Polar residues" evidence="1">
    <location>
        <begin position="127"/>
        <end position="152"/>
    </location>
</feature>
<sequence>MLGQQQQSWAGHPQHSYRGPVFGLLSHQHGALHPALPQHHQPGPLSSAGREQLPSIVAFQMMQAPLPTLDQGQPHPQQGPSHLHHAPGLMYPPPKMGHPNGMSHSYPHAPHPHSHSHALPHGHGLQAYQQSPVDKYPTPSQHSYTPAGSESATPGHPAHPPGEHPYLTPFPESPDPWSSSSPHSNSDWSDVTTSPTPLGNGHAPPPGRRAHLPEQQAQLEAQKAQARRGSTQAYA</sequence>
<comment type="caution">
    <text evidence="3">The sequence shown here is derived from an EMBL/GenBank/DDBJ whole genome shotgun (WGS) entry which is preliminary data.</text>
</comment>
<feature type="compositionally biased region" description="Low complexity" evidence="1">
    <location>
        <begin position="175"/>
        <end position="190"/>
    </location>
</feature>
<evidence type="ECO:0000313" key="3">
    <source>
        <dbReference type="EMBL" id="KAJ8390367.1"/>
    </source>
</evidence>
<dbReference type="EMBL" id="JAINUG010000170">
    <property type="protein sequence ID" value="KAJ8390367.1"/>
    <property type="molecule type" value="Genomic_DNA"/>
</dbReference>
<keyword evidence="4" id="KW-1185">Reference proteome</keyword>
<dbReference type="AlphaFoldDB" id="A0AAD7RU84"/>
<feature type="compositionally biased region" description="Low complexity" evidence="1">
    <location>
        <begin position="213"/>
        <end position="224"/>
    </location>
</feature>
<gene>
    <name evidence="3" type="ORF">AAFF_G00107610</name>
</gene>
<feature type="domain" description="Notch C-terminal" evidence="2">
    <location>
        <begin position="133"/>
        <end position="197"/>
    </location>
</feature>
<dbReference type="InterPro" id="IPR024600">
    <property type="entry name" value="Notch_C"/>
</dbReference>